<dbReference type="OrthoDB" id="66510at2759"/>
<protein>
    <recommendedName>
        <fullName evidence="4">Ubiquitin-conjugating enzyme E2C-binding protein</fullName>
    </recommendedName>
</protein>
<sequence length="399" mass="43219">MTSIYAELLTNIRQVSVRASLPSPSDASTRAAVVDEGRRLQVHHRGEAAILDLPVRVLVRSSTLPLSDAPLTDLVWRLPALAAEVEARRFSAEDQALPWGSRDVRPGSRVCCRACGGCLVPRDGVRAWKDLPSENWAEMMEFWHCHKPLNHRDDTSATGEGDEEGVGFVDLTSFMVSESDCRNMLSEASFDSSALALAREGTGPEAVKSLIVSCKTCRAGLGLYSVLSSSVNLFKWQVACETVVPGRGPSSSECLVATLIATISRSGSSKSVLVPHEAAAAAAPSSSSSSGSNERERGSSESQPARRKLLHLWVLNNNVVFTSTAKEGTRAGIKVLYREVGWETGMEMVDSMTSTVQEVNFPESAIGTARQQLEESNGMLPAAERIFQQWNVALLERWA</sequence>
<dbReference type="InterPro" id="IPR019193">
    <property type="entry name" value="UBQ-conj_enz_E2-bd_prot"/>
</dbReference>
<comment type="caution">
    <text evidence="2">The sequence shown here is derived from an EMBL/GenBank/DDBJ whole genome shotgun (WGS) entry which is preliminary data.</text>
</comment>
<dbReference type="STRING" id="150374.A0A0M8MPX5"/>
<evidence type="ECO:0008006" key="4">
    <source>
        <dbReference type="Google" id="ProtNLM"/>
    </source>
</evidence>
<dbReference type="GO" id="GO:0000151">
    <property type="term" value="C:ubiquitin ligase complex"/>
    <property type="evidence" value="ECO:0007669"/>
    <property type="project" value="TreeGrafter"/>
</dbReference>
<dbReference type="GO" id="GO:0000209">
    <property type="term" value="P:protein polyubiquitination"/>
    <property type="evidence" value="ECO:0007669"/>
    <property type="project" value="TreeGrafter"/>
</dbReference>
<accession>A0A0M8MPX5</accession>
<organism evidence="2 3">
    <name type="scientific">Escovopsis weberi</name>
    <dbReference type="NCBI Taxonomy" id="150374"/>
    <lineage>
        <taxon>Eukaryota</taxon>
        <taxon>Fungi</taxon>
        <taxon>Dikarya</taxon>
        <taxon>Ascomycota</taxon>
        <taxon>Pezizomycotina</taxon>
        <taxon>Sordariomycetes</taxon>
        <taxon>Hypocreomycetidae</taxon>
        <taxon>Hypocreales</taxon>
        <taxon>Hypocreaceae</taxon>
        <taxon>Escovopsis</taxon>
    </lineage>
</organism>
<gene>
    <name evidence="2" type="ORF">ESCO_004744</name>
</gene>
<proteinExistence type="predicted"/>
<dbReference type="GO" id="GO:0030332">
    <property type="term" value="F:cyclin binding"/>
    <property type="evidence" value="ECO:0007669"/>
    <property type="project" value="TreeGrafter"/>
</dbReference>
<dbReference type="GO" id="GO:0051865">
    <property type="term" value="P:protein autoubiquitination"/>
    <property type="evidence" value="ECO:0007669"/>
    <property type="project" value="TreeGrafter"/>
</dbReference>
<evidence type="ECO:0000256" key="1">
    <source>
        <dbReference type="SAM" id="MobiDB-lite"/>
    </source>
</evidence>
<dbReference type="GO" id="GO:0006513">
    <property type="term" value="P:protein monoubiquitination"/>
    <property type="evidence" value="ECO:0007669"/>
    <property type="project" value="TreeGrafter"/>
</dbReference>
<dbReference type="GO" id="GO:0005634">
    <property type="term" value="C:nucleus"/>
    <property type="evidence" value="ECO:0007669"/>
    <property type="project" value="TreeGrafter"/>
</dbReference>
<evidence type="ECO:0000313" key="3">
    <source>
        <dbReference type="Proteomes" id="UP000053831"/>
    </source>
</evidence>
<dbReference type="GO" id="GO:0043161">
    <property type="term" value="P:proteasome-mediated ubiquitin-dependent protein catabolic process"/>
    <property type="evidence" value="ECO:0007669"/>
    <property type="project" value="TreeGrafter"/>
</dbReference>
<name>A0A0M8MPX5_ESCWE</name>
<dbReference type="AlphaFoldDB" id="A0A0M8MPX5"/>
<evidence type="ECO:0000313" key="2">
    <source>
        <dbReference type="EMBL" id="KOS16896.1"/>
    </source>
</evidence>
<dbReference type="GO" id="GO:0061630">
    <property type="term" value="F:ubiquitin protein ligase activity"/>
    <property type="evidence" value="ECO:0007669"/>
    <property type="project" value="TreeGrafter"/>
</dbReference>
<feature type="region of interest" description="Disordered" evidence="1">
    <location>
        <begin position="280"/>
        <end position="304"/>
    </location>
</feature>
<dbReference type="PANTHER" id="PTHR31531:SF2">
    <property type="entry name" value="E3 UBIQUITIN-PROTEIN LIGASE E3D"/>
    <property type="match status" value="1"/>
</dbReference>
<keyword evidence="3" id="KW-1185">Reference proteome</keyword>
<feature type="compositionally biased region" description="Low complexity" evidence="1">
    <location>
        <begin position="280"/>
        <end position="292"/>
    </location>
</feature>
<dbReference type="PANTHER" id="PTHR31531">
    <property type="entry name" value="E3 UBIQUITIN-PROTEIN LIGASE E3D FAMILY MEMBER"/>
    <property type="match status" value="1"/>
</dbReference>
<dbReference type="EMBL" id="LGSR01000029">
    <property type="protein sequence ID" value="KOS16896.1"/>
    <property type="molecule type" value="Genomic_DNA"/>
</dbReference>
<reference evidence="2 3" key="1">
    <citation type="submission" date="2015-07" db="EMBL/GenBank/DDBJ databases">
        <title>The genome of the fungus Escovopsis weberi, a specialized disease agent of ant agriculture.</title>
        <authorList>
            <person name="de Man T.J."/>
            <person name="Stajich J.E."/>
            <person name="Kubicek C.P."/>
            <person name="Chenthamara K."/>
            <person name="Atanasova L."/>
            <person name="Druzhinina I.S."/>
            <person name="Birnbaum S."/>
            <person name="Barribeau S.M."/>
            <person name="Teiling C."/>
            <person name="Suen G."/>
            <person name="Currie C."/>
            <person name="Gerardo N.M."/>
        </authorList>
    </citation>
    <scope>NUCLEOTIDE SEQUENCE [LARGE SCALE GENOMIC DNA]</scope>
</reference>
<dbReference type="GO" id="GO:0005829">
    <property type="term" value="C:cytosol"/>
    <property type="evidence" value="ECO:0007669"/>
    <property type="project" value="TreeGrafter"/>
</dbReference>
<dbReference type="Proteomes" id="UP000053831">
    <property type="component" value="Unassembled WGS sequence"/>
</dbReference>
<dbReference type="Pfam" id="PF09814">
    <property type="entry name" value="HECT_2"/>
    <property type="match status" value="1"/>
</dbReference>
<dbReference type="GO" id="GO:0031624">
    <property type="term" value="F:ubiquitin conjugating enzyme binding"/>
    <property type="evidence" value="ECO:0007669"/>
    <property type="project" value="TreeGrafter"/>
</dbReference>